<comment type="caution">
    <text evidence="1">The sequence shown here is derived from an EMBL/GenBank/DDBJ whole genome shotgun (WGS) entry which is preliminary data.</text>
</comment>
<sequence>MVSLRVPISVNAGKKQPRYISGVLYKNNVSYPSPVKVLTEIPRDENERVLRYPCFEAILGTSTLVQDCAVMVSYERRAYNFLLAAQWLPQAPDNRALREVVSDVAWKGSIVVMKMGDKILVTNLTSSKDKIIAREAVKK</sequence>
<evidence type="ECO:0000313" key="1">
    <source>
        <dbReference type="EMBL" id="KAJ3553562.1"/>
    </source>
</evidence>
<name>A0ACC1T5L8_9APHY</name>
<evidence type="ECO:0000313" key="2">
    <source>
        <dbReference type="Proteomes" id="UP001148662"/>
    </source>
</evidence>
<gene>
    <name evidence="1" type="ORF">NM688_g3542</name>
</gene>
<accession>A0ACC1T5L8</accession>
<protein>
    <submittedName>
        <fullName evidence="1">Uncharacterized protein</fullName>
    </submittedName>
</protein>
<keyword evidence="2" id="KW-1185">Reference proteome</keyword>
<dbReference type="EMBL" id="JANHOG010000524">
    <property type="protein sequence ID" value="KAJ3553562.1"/>
    <property type="molecule type" value="Genomic_DNA"/>
</dbReference>
<organism evidence="1 2">
    <name type="scientific">Phlebia brevispora</name>
    <dbReference type="NCBI Taxonomy" id="194682"/>
    <lineage>
        <taxon>Eukaryota</taxon>
        <taxon>Fungi</taxon>
        <taxon>Dikarya</taxon>
        <taxon>Basidiomycota</taxon>
        <taxon>Agaricomycotina</taxon>
        <taxon>Agaricomycetes</taxon>
        <taxon>Polyporales</taxon>
        <taxon>Meruliaceae</taxon>
        <taxon>Phlebia</taxon>
    </lineage>
</organism>
<proteinExistence type="predicted"/>
<dbReference type="Proteomes" id="UP001148662">
    <property type="component" value="Unassembled WGS sequence"/>
</dbReference>
<reference evidence="1" key="1">
    <citation type="submission" date="2022-07" db="EMBL/GenBank/DDBJ databases">
        <title>Genome Sequence of Phlebia brevispora.</title>
        <authorList>
            <person name="Buettner E."/>
        </authorList>
    </citation>
    <scope>NUCLEOTIDE SEQUENCE</scope>
    <source>
        <strain evidence="1">MPL23</strain>
    </source>
</reference>